<dbReference type="PROSITE" id="PS51186">
    <property type="entry name" value="GNAT"/>
    <property type="match status" value="1"/>
</dbReference>
<dbReference type="PANTHER" id="PTHR43792">
    <property type="entry name" value="GNAT FAMILY, PUTATIVE (AFU_ORTHOLOGUE AFUA_3G00765)-RELATED-RELATED"/>
    <property type="match status" value="1"/>
</dbReference>
<organism evidence="2 3">
    <name type="scientific">Clostridium luticellarii</name>
    <dbReference type="NCBI Taxonomy" id="1691940"/>
    <lineage>
        <taxon>Bacteria</taxon>
        <taxon>Bacillati</taxon>
        <taxon>Bacillota</taxon>
        <taxon>Clostridia</taxon>
        <taxon>Eubacteriales</taxon>
        <taxon>Clostridiaceae</taxon>
        <taxon>Clostridium</taxon>
    </lineage>
</organism>
<accession>A0A2T0BJJ0</accession>
<keyword evidence="2" id="KW-0808">Transferase</keyword>
<dbReference type="SUPFAM" id="SSF55729">
    <property type="entry name" value="Acyl-CoA N-acyltransferases (Nat)"/>
    <property type="match status" value="1"/>
</dbReference>
<dbReference type="CDD" id="cd04301">
    <property type="entry name" value="NAT_SF"/>
    <property type="match status" value="1"/>
</dbReference>
<gene>
    <name evidence="2" type="ORF">CLLU_25170</name>
</gene>
<dbReference type="PANTHER" id="PTHR43792:SF1">
    <property type="entry name" value="N-ACETYLTRANSFERASE DOMAIN-CONTAINING PROTEIN"/>
    <property type="match status" value="1"/>
</dbReference>
<proteinExistence type="predicted"/>
<dbReference type="Gene3D" id="3.40.630.30">
    <property type="match status" value="1"/>
</dbReference>
<comment type="caution">
    <text evidence="2">The sequence shown here is derived from an EMBL/GenBank/DDBJ whole genome shotgun (WGS) entry which is preliminary data.</text>
</comment>
<dbReference type="Pfam" id="PF13302">
    <property type="entry name" value="Acetyltransf_3"/>
    <property type="match status" value="1"/>
</dbReference>
<protein>
    <submittedName>
        <fullName evidence="2">Ribosomal-protein-L7/L12-serine acetyltransferase</fullName>
    </submittedName>
</protein>
<sequence length="179" mass="20531">MNEISGKLNAVTILRTTSFISKNISIKKINDKYAVQLIEILNTDDALLNKLDSKKRIISKDEFAEHNNEWAKSTNSEIFAVVLNDNAIGMISLSYQSIEEKKAQIGYWIGSKYWGKGYTSQAFLQILCCAERKGIRYLNAKILKHNLASKKIWQKYNAKMELIEDKIYASLDLLNYNIL</sequence>
<dbReference type="InterPro" id="IPR016181">
    <property type="entry name" value="Acyl_CoA_acyltransferase"/>
</dbReference>
<evidence type="ECO:0000259" key="1">
    <source>
        <dbReference type="PROSITE" id="PS51186"/>
    </source>
</evidence>
<dbReference type="RefSeq" id="WP_242977605.1">
    <property type="nucleotide sequence ID" value="NZ_JALCPJ010000030.1"/>
</dbReference>
<evidence type="ECO:0000313" key="2">
    <source>
        <dbReference type="EMBL" id="PRR84039.1"/>
    </source>
</evidence>
<dbReference type="InterPro" id="IPR051531">
    <property type="entry name" value="N-acetyltransferase"/>
</dbReference>
<dbReference type="GO" id="GO:0016747">
    <property type="term" value="F:acyltransferase activity, transferring groups other than amino-acyl groups"/>
    <property type="evidence" value="ECO:0007669"/>
    <property type="project" value="InterPro"/>
</dbReference>
<dbReference type="EMBL" id="PVXP01000041">
    <property type="protein sequence ID" value="PRR84039.1"/>
    <property type="molecule type" value="Genomic_DNA"/>
</dbReference>
<dbReference type="Proteomes" id="UP000237798">
    <property type="component" value="Unassembled WGS sequence"/>
</dbReference>
<evidence type="ECO:0000313" key="3">
    <source>
        <dbReference type="Proteomes" id="UP000237798"/>
    </source>
</evidence>
<reference evidence="2 3" key="1">
    <citation type="submission" date="2018-03" db="EMBL/GenBank/DDBJ databases">
        <title>Genome sequence of Clostridium luticellarii DSM 29923.</title>
        <authorList>
            <person name="Poehlein A."/>
            <person name="Daniel R."/>
        </authorList>
    </citation>
    <scope>NUCLEOTIDE SEQUENCE [LARGE SCALE GENOMIC DNA]</scope>
    <source>
        <strain evidence="2 3">DSM 29923</strain>
    </source>
</reference>
<feature type="domain" description="N-acetyltransferase" evidence="1">
    <location>
        <begin position="24"/>
        <end position="174"/>
    </location>
</feature>
<keyword evidence="3" id="KW-1185">Reference proteome</keyword>
<name>A0A2T0BJJ0_9CLOT</name>
<dbReference type="AlphaFoldDB" id="A0A2T0BJJ0"/>
<dbReference type="InterPro" id="IPR000182">
    <property type="entry name" value="GNAT_dom"/>
</dbReference>